<keyword evidence="1" id="KW-0862">Zinc</keyword>
<keyword evidence="1" id="KW-0479">Metal-binding</keyword>
<dbReference type="EMBL" id="CAUYUJ010017137">
    <property type="protein sequence ID" value="CAK0872125.1"/>
    <property type="molecule type" value="Genomic_DNA"/>
</dbReference>
<keyword evidence="5" id="KW-1185">Reference proteome</keyword>
<evidence type="ECO:0000313" key="4">
    <source>
        <dbReference type="EMBL" id="CAK0872125.1"/>
    </source>
</evidence>
<organism evidence="4 5">
    <name type="scientific">Prorocentrum cordatum</name>
    <dbReference type="NCBI Taxonomy" id="2364126"/>
    <lineage>
        <taxon>Eukaryota</taxon>
        <taxon>Sar</taxon>
        <taxon>Alveolata</taxon>
        <taxon>Dinophyceae</taxon>
        <taxon>Prorocentrales</taxon>
        <taxon>Prorocentraceae</taxon>
        <taxon>Prorocentrum</taxon>
    </lineage>
</organism>
<proteinExistence type="predicted"/>
<gene>
    <name evidence="4" type="ORF">PCOR1329_LOCUS57681</name>
</gene>
<feature type="domain" description="C2H2-type" evidence="3">
    <location>
        <begin position="10"/>
        <end position="40"/>
    </location>
</feature>
<reference evidence="4" key="1">
    <citation type="submission" date="2023-10" db="EMBL/GenBank/DDBJ databases">
        <authorList>
            <person name="Chen Y."/>
            <person name="Shah S."/>
            <person name="Dougan E. K."/>
            <person name="Thang M."/>
            <person name="Chan C."/>
        </authorList>
    </citation>
    <scope>NUCLEOTIDE SEQUENCE [LARGE SCALE GENOMIC DNA]</scope>
</reference>
<evidence type="ECO:0000256" key="2">
    <source>
        <dbReference type="SAM" id="MobiDB-lite"/>
    </source>
</evidence>
<evidence type="ECO:0000256" key="1">
    <source>
        <dbReference type="PROSITE-ProRule" id="PRU00042"/>
    </source>
</evidence>
<evidence type="ECO:0000259" key="3">
    <source>
        <dbReference type="PROSITE" id="PS50157"/>
    </source>
</evidence>
<feature type="region of interest" description="Disordered" evidence="2">
    <location>
        <begin position="24"/>
        <end position="47"/>
    </location>
</feature>
<name>A0ABN9VK32_9DINO</name>
<dbReference type="PROSITE" id="PS50157">
    <property type="entry name" value="ZINC_FINGER_C2H2_2"/>
    <property type="match status" value="1"/>
</dbReference>
<protein>
    <recommendedName>
        <fullName evidence="3">C2H2-type domain-containing protein</fullName>
    </recommendedName>
</protein>
<comment type="caution">
    <text evidence="4">The sequence shown here is derived from an EMBL/GenBank/DDBJ whole genome shotgun (WGS) entry which is preliminary data.</text>
</comment>
<dbReference type="InterPro" id="IPR013087">
    <property type="entry name" value="Znf_C2H2_type"/>
</dbReference>
<dbReference type="InterPro" id="IPR036236">
    <property type="entry name" value="Znf_C2H2_sf"/>
</dbReference>
<feature type="compositionally biased region" description="Basic and acidic residues" evidence="2">
    <location>
        <begin position="26"/>
        <end position="46"/>
    </location>
</feature>
<dbReference type="SUPFAM" id="SSF57667">
    <property type="entry name" value="beta-beta-alpha zinc fingers"/>
    <property type="match status" value="1"/>
</dbReference>
<accession>A0ABN9VK32</accession>
<keyword evidence="1" id="KW-0863">Zinc-finger</keyword>
<dbReference type="Proteomes" id="UP001189429">
    <property type="component" value="Unassembled WGS sequence"/>
</dbReference>
<evidence type="ECO:0000313" key="5">
    <source>
        <dbReference type="Proteomes" id="UP001189429"/>
    </source>
</evidence>
<sequence>MEGGTDTKKFICYPCKRKFPSGGMLARHERMSDSHRRTMEKREDKMRKRKRELIMAARTIRQLIMEREEEISAQVSSAETAATQRTVLQMKLQQLLREYGMAQEVIEACRQLREAKEAGQAAPSLTFEAKVGKLQLTAGAACWQSNKVHHGRSPQRKRAINISSQNITMPKPGRDATWCKVCGKFCYNDQLEKLDFTCQ</sequence>